<name>K4KEM7_SIMAS</name>
<dbReference type="InterPro" id="IPR003594">
    <property type="entry name" value="HATPase_dom"/>
</dbReference>
<evidence type="ECO:0000256" key="12">
    <source>
        <dbReference type="ARBA" id="ARBA00023012"/>
    </source>
</evidence>
<feature type="transmembrane region" description="Helical" evidence="14">
    <location>
        <begin position="157"/>
        <end position="180"/>
    </location>
</feature>
<dbReference type="GO" id="GO:0005886">
    <property type="term" value="C:plasma membrane"/>
    <property type="evidence" value="ECO:0007669"/>
    <property type="project" value="UniProtKB-SubCell"/>
</dbReference>
<dbReference type="PRINTS" id="PR00344">
    <property type="entry name" value="BCTRLSENSOR"/>
</dbReference>
<keyword evidence="18" id="KW-1185">Reference proteome</keyword>
<keyword evidence="6" id="KW-0808">Transferase</keyword>
<keyword evidence="13 14" id="KW-0472">Membrane</keyword>
<dbReference type="SUPFAM" id="SSF55874">
    <property type="entry name" value="ATPase domain of HSP90 chaperone/DNA topoisomerase II/histidine kinase"/>
    <property type="match status" value="1"/>
</dbReference>
<gene>
    <name evidence="17" type="ordered locus">M5M_00755</name>
</gene>
<keyword evidence="7 14" id="KW-0812">Transmembrane</keyword>
<keyword evidence="4" id="KW-1003">Cell membrane</keyword>
<dbReference type="InterPro" id="IPR003660">
    <property type="entry name" value="HAMP_dom"/>
</dbReference>
<dbReference type="RefSeq" id="WP_015045559.1">
    <property type="nucleotide sequence ID" value="NC_018868.3"/>
</dbReference>
<dbReference type="STRING" id="1117647.M5M_00755"/>
<keyword evidence="8" id="KW-0547">Nucleotide-binding</keyword>
<dbReference type="CDD" id="cd00082">
    <property type="entry name" value="HisKA"/>
    <property type="match status" value="1"/>
</dbReference>
<dbReference type="InterPro" id="IPR050398">
    <property type="entry name" value="HssS/ArlS-like"/>
</dbReference>
<evidence type="ECO:0000256" key="14">
    <source>
        <dbReference type="SAM" id="Phobius"/>
    </source>
</evidence>
<evidence type="ECO:0000256" key="3">
    <source>
        <dbReference type="ARBA" id="ARBA00012438"/>
    </source>
</evidence>
<evidence type="ECO:0000256" key="13">
    <source>
        <dbReference type="ARBA" id="ARBA00023136"/>
    </source>
</evidence>
<dbReference type="HOGENOM" id="CLU_000445_89_27_6"/>
<evidence type="ECO:0000256" key="9">
    <source>
        <dbReference type="ARBA" id="ARBA00022777"/>
    </source>
</evidence>
<feature type="transmembrane region" description="Helical" evidence="14">
    <location>
        <begin position="6"/>
        <end position="27"/>
    </location>
</feature>
<dbReference type="GO" id="GO:0000155">
    <property type="term" value="F:phosphorelay sensor kinase activity"/>
    <property type="evidence" value="ECO:0007669"/>
    <property type="project" value="InterPro"/>
</dbReference>
<evidence type="ECO:0000259" key="16">
    <source>
        <dbReference type="PROSITE" id="PS50885"/>
    </source>
</evidence>
<dbReference type="Gene3D" id="1.10.8.500">
    <property type="entry name" value="HAMP domain in histidine kinase"/>
    <property type="match status" value="1"/>
</dbReference>
<dbReference type="eggNOG" id="COG5002">
    <property type="taxonomic scope" value="Bacteria"/>
</dbReference>
<keyword evidence="12" id="KW-0902">Two-component regulatory system</keyword>
<feature type="domain" description="Histidine kinase" evidence="15">
    <location>
        <begin position="244"/>
        <end position="459"/>
    </location>
</feature>
<evidence type="ECO:0000256" key="11">
    <source>
        <dbReference type="ARBA" id="ARBA00022989"/>
    </source>
</evidence>
<reference evidence="17 18" key="1">
    <citation type="journal article" date="2013" name="Genome Announc.">
        <title>Complete genome sequence of Simiduia agarivorans SA1(T), a marine bacterium able to degrade a variety of polysaccharides.</title>
        <authorList>
            <person name="Lin S.Y."/>
            <person name="Shieh W.Y."/>
            <person name="Chen J.S."/>
            <person name="Tang S.L."/>
        </authorList>
    </citation>
    <scope>NUCLEOTIDE SEQUENCE [LARGE SCALE GENOMIC DNA]</scope>
    <source>
        <strain evidence="18">DSM 21679 / JCM 13881 / BCRC 17597 / SA1</strain>
    </source>
</reference>
<dbReference type="OrthoDB" id="9804645at2"/>
<dbReference type="InterPro" id="IPR003661">
    <property type="entry name" value="HisK_dim/P_dom"/>
</dbReference>
<dbReference type="InterPro" id="IPR036097">
    <property type="entry name" value="HisK_dim/P_sf"/>
</dbReference>
<comment type="subcellular location">
    <subcellularLocation>
        <location evidence="2">Cell membrane</location>
        <topology evidence="2">Multi-pass membrane protein</topology>
    </subcellularLocation>
</comment>
<dbReference type="InterPro" id="IPR041124">
    <property type="entry name" value="AbfS_sensor"/>
</dbReference>
<dbReference type="PANTHER" id="PTHR45528">
    <property type="entry name" value="SENSOR HISTIDINE KINASE CPXA"/>
    <property type="match status" value="1"/>
</dbReference>
<dbReference type="PROSITE" id="PS50885">
    <property type="entry name" value="HAMP"/>
    <property type="match status" value="1"/>
</dbReference>
<dbReference type="AlphaFoldDB" id="K4KEM7"/>
<accession>K4KEM7</accession>
<dbReference type="PROSITE" id="PS50109">
    <property type="entry name" value="HIS_KIN"/>
    <property type="match status" value="1"/>
</dbReference>
<dbReference type="InterPro" id="IPR004358">
    <property type="entry name" value="Sig_transdc_His_kin-like_C"/>
</dbReference>
<dbReference type="InterPro" id="IPR036890">
    <property type="entry name" value="HATPase_C_sf"/>
</dbReference>
<dbReference type="SMART" id="SM00304">
    <property type="entry name" value="HAMP"/>
    <property type="match status" value="1"/>
</dbReference>
<evidence type="ECO:0000256" key="10">
    <source>
        <dbReference type="ARBA" id="ARBA00022840"/>
    </source>
</evidence>
<proteinExistence type="predicted"/>
<dbReference type="Proteomes" id="UP000000466">
    <property type="component" value="Chromosome"/>
</dbReference>
<dbReference type="SMART" id="SM00388">
    <property type="entry name" value="HisKA"/>
    <property type="match status" value="1"/>
</dbReference>
<dbReference type="SUPFAM" id="SSF158472">
    <property type="entry name" value="HAMP domain-like"/>
    <property type="match status" value="1"/>
</dbReference>
<dbReference type="Pfam" id="PF00512">
    <property type="entry name" value="HisKA"/>
    <property type="match status" value="1"/>
</dbReference>
<evidence type="ECO:0000256" key="4">
    <source>
        <dbReference type="ARBA" id="ARBA00022475"/>
    </source>
</evidence>
<dbReference type="Gene3D" id="3.30.450.160">
    <property type="match status" value="1"/>
</dbReference>
<organism evidence="17 18">
    <name type="scientific">Simiduia agarivorans (strain DSM 21679 / JCM 13881 / BCRC 17597 / SA1)</name>
    <dbReference type="NCBI Taxonomy" id="1117647"/>
    <lineage>
        <taxon>Bacteria</taxon>
        <taxon>Pseudomonadati</taxon>
        <taxon>Pseudomonadota</taxon>
        <taxon>Gammaproteobacteria</taxon>
        <taxon>Cellvibrionales</taxon>
        <taxon>Cellvibrionaceae</taxon>
        <taxon>Simiduia</taxon>
    </lineage>
</organism>
<dbReference type="PANTHER" id="PTHR45528:SF1">
    <property type="entry name" value="SENSOR HISTIDINE KINASE CPXA"/>
    <property type="match status" value="1"/>
</dbReference>
<keyword evidence="5" id="KW-0597">Phosphoprotein</keyword>
<evidence type="ECO:0000256" key="7">
    <source>
        <dbReference type="ARBA" id="ARBA00022692"/>
    </source>
</evidence>
<comment type="catalytic activity">
    <reaction evidence="1">
        <text>ATP + protein L-histidine = ADP + protein N-phospho-L-histidine.</text>
        <dbReference type="EC" id="2.7.13.3"/>
    </reaction>
</comment>
<dbReference type="SMART" id="SM00387">
    <property type="entry name" value="HATPase_c"/>
    <property type="match status" value="1"/>
</dbReference>
<evidence type="ECO:0000259" key="15">
    <source>
        <dbReference type="PROSITE" id="PS50109"/>
    </source>
</evidence>
<evidence type="ECO:0000256" key="5">
    <source>
        <dbReference type="ARBA" id="ARBA00022553"/>
    </source>
</evidence>
<keyword evidence="9" id="KW-0418">Kinase</keyword>
<dbReference type="Gene3D" id="3.30.565.10">
    <property type="entry name" value="Histidine kinase-like ATPase, C-terminal domain"/>
    <property type="match status" value="1"/>
</dbReference>
<dbReference type="Pfam" id="PF00672">
    <property type="entry name" value="HAMP"/>
    <property type="match status" value="1"/>
</dbReference>
<feature type="domain" description="HAMP" evidence="16">
    <location>
        <begin position="181"/>
        <end position="236"/>
    </location>
</feature>
<evidence type="ECO:0000313" key="18">
    <source>
        <dbReference type="Proteomes" id="UP000000466"/>
    </source>
</evidence>
<dbReference type="CDD" id="cd06225">
    <property type="entry name" value="HAMP"/>
    <property type="match status" value="1"/>
</dbReference>
<evidence type="ECO:0000256" key="1">
    <source>
        <dbReference type="ARBA" id="ARBA00000085"/>
    </source>
</evidence>
<dbReference type="InterPro" id="IPR005467">
    <property type="entry name" value="His_kinase_dom"/>
</dbReference>
<dbReference type="FunFam" id="3.30.565.10:FF:000006">
    <property type="entry name" value="Sensor histidine kinase WalK"/>
    <property type="match status" value="1"/>
</dbReference>
<dbReference type="Pfam" id="PF18225">
    <property type="entry name" value="AbfS_sensor"/>
    <property type="match status" value="1"/>
</dbReference>
<sequence>MIRLFWKIFIGFWLATIVILAGTAWVMHELEPSNFPRPPRAPLFSKDPEAMRLLHFATRDAVNATEREFTERIRTLPHWARRNVFVLDSQGFEIFDRELPSPVADLMRKLDLDRPFKKLERKNRTYYGRLIQLEDGQYVRMVVAAHDGQRNMLLQMFLLNLWPVLLMAVLVSGSVCYLMARYLTRPVEALKQATRRVAAGDFDYRVSPQMPRGKDEMSSLAIDFDLMTEQLQSARAAQDRLIKDVSHELRSPLMRLQFALGLAQQHAGEAANDHINKARQAADYLNNIISDILSLPVNPTDEWPRDDVVDLVPLLSGLMEEFMPQASAKTIQLTFDHGSFKEALVDTRSNTLVGVFDNILTNAIRHTPKGGRIHIDLQEQKNQWQITLEDSGPGVADSELDKLFTPFFRTDEARDRMSGGVGLGLSIARRTVELHDGAISAHRAKLGGLALRICLPRSRVPD</sequence>
<dbReference type="eggNOG" id="COG5000">
    <property type="taxonomic scope" value="Bacteria"/>
</dbReference>
<keyword evidence="11 14" id="KW-1133">Transmembrane helix</keyword>
<evidence type="ECO:0000313" key="17">
    <source>
        <dbReference type="EMBL" id="AFU97386.1"/>
    </source>
</evidence>
<dbReference type="KEGG" id="saga:M5M_00755"/>
<evidence type="ECO:0000256" key="8">
    <source>
        <dbReference type="ARBA" id="ARBA00022741"/>
    </source>
</evidence>
<evidence type="ECO:0000256" key="6">
    <source>
        <dbReference type="ARBA" id="ARBA00022679"/>
    </source>
</evidence>
<evidence type="ECO:0000256" key="2">
    <source>
        <dbReference type="ARBA" id="ARBA00004651"/>
    </source>
</evidence>
<keyword evidence="10" id="KW-0067">ATP-binding</keyword>
<dbReference type="SUPFAM" id="SSF47384">
    <property type="entry name" value="Homodimeric domain of signal transducing histidine kinase"/>
    <property type="match status" value="1"/>
</dbReference>
<dbReference type="Gene3D" id="1.10.287.130">
    <property type="match status" value="1"/>
</dbReference>
<dbReference type="EC" id="2.7.13.3" evidence="3"/>
<dbReference type="EMBL" id="CP003746">
    <property type="protein sequence ID" value="AFU97386.1"/>
    <property type="molecule type" value="Genomic_DNA"/>
</dbReference>
<protein>
    <recommendedName>
        <fullName evidence="3">histidine kinase</fullName>
        <ecNumber evidence="3">2.7.13.3</ecNumber>
    </recommendedName>
</protein>
<dbReference type="Pfam" id="PF02518">
    <property type="entry name" value="HATPase_c"/>
    <property type="match status" value="1"/>
</dbReference>
<dbReference type="GO" id="GO:0005524">
    <property type="term" value="F:ATP binding"/>
    <property type="evidence" value="ECO:0007669"/>
    <property type="project" value="UniProtKB-KW"/>
</dbReference>